<evidence type="ECO:0000256" key="3">
    <source>
        <dbReference type="ARBA" id="ARBA00022946"/>
    </source>
</evidence>
<comment type="subcellular location">
    <subcellularLocation>
        <location evidence="1">Mitochondrion</location>
    </subcellularLocation>
</comment>
<dbReference type="Pfam" id="PF06644">
    <property type="entry name" value="ATP11"/>
    <property type="match status" value="1"/>
</dbReference>
<dbReference type="OrthoDB" id="16535at2759"/>
<dbReference type="InterPro" id="IPR010591">
    <property type="entry name" value="ATP11"/>
</dbReference>
<dbReference type="Proteomes" id="UP000193642">
    <property type="component" value="Unassembled WGS sequence"/>
</dbReference>
<comment type="similarity">
    <text evidence="2">Belongs to the ATP11 family.</text>
</comment>
<sequence>MFRLRPFVQRNFRCNSIRTLASSSSDPLPLGINNNEALAKYRHKLQQKAEQEGFKTVEELLLHGAAKKKPVAVQAPTNQSLSTGAAPAPVSSKPSTAFTKQRKEGLPSYVKTLDELVDLDKLKDETSDRIEFIWNEFHSTKNGMVSGVMKADFYSQLKAKGKEYPMFILPLARESGVEFFILQFAFNQIYYTSLLEYKTHLTESRPRLTLTHYDDLSESKNIVLMRGEISREGGILKADDARLLVLMTQIFYVTGSEAKKKLVETFNKNPSEFQYQALIDEMEKLE</sequence>
<gene>
    <name evidence="6" type="ORF">BCR33DRAFT_779826</name>
</gene>
<protein>
    <submittedName>
        <fullName evidence="6">ATP11-domain-containing protein</fullName>
    </submittedName>
</protein>
<evidence type="ECO:0000313" key="7">
    <source>
        <dbReference type="Proteomes" id="UP000193642"/>
    </source>
</evidence>
<dbReference type="EMBL" id="MCGO01000003">
    <property type="protein sequence ID" value="ORY52551.1"/>
    <property type="molecule type" value="Genomic_DNA"/>
</dbReference>
<evidence type="ECO:0000256" key="5">
    <source>
        <dbReference type="SAM" id="MobiDB-lite"/>
    </source>
</evidence>
<dbReference type="PANTHER" id="PTHR13126:SF0">
    <property type="entry name" value="ATP SYNTHASE MITOCHONDRIAL F1 COMPLEX ASSEMBLY FACTOR 1"/>
    <property type="match status" value="1"/>
</dbReference>
<evidence type="ECO:0000313" key="6">
    <source>
        <dbReference type="EMBL" id="ORY52551.1"/>
    </source>
</evidence>
<evidence type="ECO:0000256" key="4">
    <source>
        <dbReference type="ARBA" id="ARBA00023128"/>
    </source>
</evidence>
<evidence type="ECO:0000256" key="2">
    <source>
        <dbReference type="ARBA" id="ARBA00009116"/>
    </source>
</evidence>
<keyword evidence="4" id="KW-0496">Mitochondrion</keyword>
<dbReference type="GO" id="GO:0033615">
    <property type="term" value="P:mitochondrial proton-transporting ATP synthase complex assembly"/>
    <property type="evidence" value="ECO:0007669"/>
    <property type="project" value="TreeGrafter"/>
</dbReference>
<organism evidence="6 7">
    <name type="scientific">Rhizoclosmatium globosum</name>
    <dbReference type="NCBI Taxonomy" id="329046"/>
    <lineage>
        <taxon>Eukaryota</taxon>
        <taxon>Fungi</taxon>
        <taxon>Fungi incertae sedis</taxon>
        <taxon>Chytridiomycota</taxon>
        <taxon>Chytridiomycota incertae sedis</taxon>
        <taxon>Chytridiomycetes</taxon>
        <taxon>Chytridiales</taxon>
        <taxon>Chytriomycetaceae</taxon>
        <taxon>Rhizoclosmatium</taxon>
    </lineage>
</organism>
<dbReference type="PANTHER" id="PTHR13126">
    <property type="entry name" value="CHAPERONE ATP11"/>
    <property type="match status" value="1"/>
</dbReference>
<reference evidence="6 7" key="1">
    <citation type="submission" date="2016-07" db="EMBL/GenBank/DDBJ databases">
        <title>Pervasive Adenine N6-methylation of Active Genes in Fungi.</title>
        <authorList>
            <consortium name="DOE Joint Genome Institute"/>
            <person name="Mondo S.J."/>
            <person name="Dannebaum R.O."/>
            <person name="Kuo R.C."/>
            <person name="Labutti K."/>
            <person name="Haridas S."/>
            <person name="Kuo A."/>
            <person name="Salamov A."/>
            <person name="Ahrendt S.R."/>
            <person name="Lipzen A."/>
            <person name="Sullivan W."/>
            <person name="Andreopoulos W.B."/>
            <person name="Clum A."/>
            <person name="Lindquist E."/>
            <person name="Daum C."/>
            <person name="Ramamoorthy G.K."/>
            <person name="Gryganskyi A."/>
            <person name="Culley D."/>
            <person name="Magnuson J.K."/>
            <person name="James T.Y."/>
            <person name="O'Malley M.A."/>
            <person name="Stajich J.E."/>
            <person name="Spatafora J.W."/>
            <person name="Visel A."/>
            <person name="Grigoriev I.V."/>
        </authorList>
    </citation>
    <scope>NUCLEOTIDE SEQUENCE [LARGE SCALE GENOMIC DNA]</scope>
    <source>
        <strain evidence="6 7">JEL800</strain>
    </source>
</reference>
<dbReference type="AlphaFoldDB" id="A0A1Y2CZU0"/>
<name>A0A1Y2CZU0_9FUNG</name>
<keyword evidence="7" id="KW-1185">Reference proteome</keyword>
<keyword evidence="3" id="KW-0809">Transit peptide</keyword>
<comment type="caution">
    <text evidence="6">The sequence shown here is derived from an EMBL/GenBank/DDBJ whole genome shotgun (WGS) entry which is preliminary data.</text>
</comment>
<proteinExistence type="inferred from homology"/>
<evidence type="ECO:0000256" key="1">
    <source>
        <dbReference type="ARBA" id="ARBA00004173"/>
    </source>
</evidence>
<feature type="region of interest" description="Disordered" evidence="5">
    <location>
        <begin position="71"/>
        <end position="98"/>
    </location>
</feature>
<dbReference type="STRING" id="329046.A0A1Y2CZU0"/>
<dbReference type="GO" id="GO:0005739">
    <property type="term" value="C:mitochondrion"/>
    <property type="evidence" value="ECO:0007669"/>
    <property type="project" value="UniProtKB-SubCell"/>
</dbReference>
<accession>A0A1Y2CZU0</accession>